<dbReference type="EMBL" id="JMSE01001304">
    <property type="protein sequence ID" value="KDN62711.1"/>
    <property type="molecule type" value="Genomic_DNA"/>
</dbReference>
<name>A0A066XAG1_COLSU</name>
<dbReference type="PROSITE" id="PS50297">
    <property type="entry name" value="ANK_REP_REGION"/>
    <property type="match status" value="1"/>
</dbReference>
<feature type="repeat" description="ANK" evidence="3">
    <location>
        <begin position="239"/>
        <end position="271"/>
    </location>
</feature>
<dbReference type="Proteomes" id="UP000027238">
    <property type="component" value="Unassembled WGS sequence"/>
</dbReference>
<proteinExistence type="predicted"/>
<dbReference type="InterPro" id="IPR002110">
    <property type="entry name" value="Ankyrin_rpt"/>
</dbReference>
<feature type="repeat" description="ANK" evidence="3">
    <location>
        <begin position="272"/>
        <end position="299"/>
    </location>
</feature>
<evidence type="ECO:0000256" key="3">
    <source>
        <dbReference type="PROSITE-ProRule" id="PRU00023"/>
    </source>
</evidence>
<organism evidence="4 5">
    <name type="scientific">Colletotrichum sublineola</name>
    <name type="common">Sorghum anthracnose fungus</name>
    <dbReference type="NCBI Taxonomy" id="1173701"/>
    <lineage>
        <taxon>Eukaryota</taxon>
        <taxon>Fungi</taxon>
        <taxon>Dikarya</taxon>
        <taxon>Ascomycota</taxon>
        <taxon>Pezizomycotina</taxon>
        <taxon>Sordariomycetes</taxon>
        <taxon>Hypocreomycetidae</taxon>
        <taxon>Glomerellales</taxon>
        <taxon>Glomerellaceae</taxon>
        <taxon>Colletotrichum</taxon>
        <taxon>Colletotrichum graminicola species complex</taxon>
    </lineage>
</organism>
<evidence type="ECO:0000313" key="5">
    <source>
        <dbReference type="Proteomes" id="UP000027238"/>
    </source>
</evidence>
<reference evidence="5" key="1">
    <citation type="journal article" date="2014" name="Genome Announc.">
        <title>Draft genome sequence of Colletotrichum sublineola, a destructive pathogen of cultivated sorghum.</title>
        <authorList>
            <person name="Baroncelli R."/>
            <person name="Sanz-Martin J.M."/>
            <person name="Rech G.E."/>
            <person name="Sukno S.A."/>
            <person name="Thon M.R."/>
        </authorList>
    </citation>
    <scope>NUCLEOTIDE SEQUENCE [LARGE SCALE GENOMIC DNA]</scope>
    <source>
        <strain evidence="5">TX430BB</strain>
    </source>
</reference>
<dbReference type="PANTHER" id="PTHR24198:SF165">
    <property type="entry name" value="ANKYRIN REPEAT-CONTAINING PROTEIN-RELATED"/>
    <property type="match status" value="1"/>
</dbReference>
<dbReference type="InterPro" id="IPR036770">
    <property type="entry name" value="Ankyrin_rpt-contain_sf"/>
</dbReference>
<keyword evidence="5" id="KW-1185">Reference proteome</keyword>
<evidence type="ECO:0000256" key="2">
    <source>
        <dbReference type="ARBA" id="ARBA00023043"/>
    </source>
</evidence>
<dbReference type="Pfam" id="PF12796">
    <property type="entry name" value="Ank_2"/>
    <property type="match status" value="1"/>
</dbReference>
<dbReference type="PROSITE" id="PS50088">
    <property type="entry name" value="ANK_REPEAT"/>
    <property type="match status" value="2"/>
</dbReference>
<evidence type="ECO:0000313" key="4">
    <source>
        <dbReference type="EMBL" id="KDN62711.1"/>
    </source>
</evidence>
<evidence type="ECO:0000256" key="1">
    <source>
        <dbReference type="ARBA" id="ARBA00022737"/>
    </source>
</evidence>
<dbReference type="SMART" id="SM00248">
    <property type="entry name" value="ANK"/>
    <property type="match status" value="2"/>
</dbReference>
<comment type="caution">
    <text evidence="4">The sequence shown here is derived from an EMBL/GenBank/DDBJ whole genome shotgun (WGS) entry which is preliminary data.</text>
</comment>
<dbReference type="PANTHER" id="PTHR24198">
    <property type="entry name" value="ANKYRIN REPEAT AND PROTEIN KINASE DOMAIN-CONTAINING PROTEIN"/>
    <property type="match status" value="1"/>
</dbReference>
<sequence length="299" mass="33163">MDRYRQKRNAVISVCETTQDLVGLEERSVSTNSWFSGFNTPSSLDDELADPILEQIQVASSDEDASLHSATRVLTRPVSPGELSTDTQDRMMNRALNPPVESFGGRGSHGREGVNMDDLIFHVLVRTPERFFRQEVTLDAFYQHRLDASQKSAALRHVLRKNTNLFLRDSIGDSILHTLAGDFGPPDLSSETEGFDILTQFFDSGTSGFGPLVKSCCLSMINSQNDGYHMTEKGVAEPFLHTPLGVAILYNNLKCAELLLQHGADPNIPGEWGRTPLFFADRNSSEEAVRLLVDYGAHM</sequence>
<dbReference type="Gene3D" id="1.25.40.20">
    <property type="entry name" value="Ankyrin repeat-containing domain"/>
    <property type="match status" value="1"/>
</dbReference>
<protein>
    <submittedName>
        <fullName evidence="4">Uncharacterized protein</fullName>
    </submittedName>
</protein>
<dbReference type="SUPFAM" id="SSF48403">
    <property type="entry name" value="Ankyrin repeat"/>
    <property type="match status" value="1"/>
</dbReference>
<dbReference type="AlphaFoldDB" id="A0A066XAG1"/>
<keyword evidence="2 3" id="KW-0040">ANK repeat</keyword>
<dbReference type="HOGENOM" id="CLU_1124456_0_0_1"/>
<keyword evidence="1" id="KW-0677">Repeat</keyword>
<gene>
    <name evidence="4" type="ORF">CSUB01_08517</name>
</gene>
<dbReference type="STRING" id="1173701.A0A066XAG1"/>
<accession>A0A066XAG1</accession>
<dbReference type="OrthoDB" id="341259at2759"/>